<dbReference type="InterPro" id="IPR036875">
    <property type="entry name" value="Znf_CCHC_sf"/>
</dbReference>
<proteinExistence type="predicted"/>
<name>A0ABU6UBJ8_9FABA</name>
<feature type="region of interest" description="Disordered" evidence="2">
    <location>
        <begin position="77"/>
        <end position="97"/>
    </location>
</feature>
<comment type="caution">
    <text evidence="4">The sequence shown here is derived from an EMBL/GenBank/DDBJ whole genome shotgun (WGS) entry which is preliminary data.</text>
</comment>
<gene>
    <name evidence="4" type="ORF">PIB30_029532</name>
</gene>
<dbReference type="EMBL" id="JASCZI010120949">
    <property type="protein sequence ID" value="MED6158097.1"/>
    <property type="molecule type" value="Genomic_DNA"/>
</dbReference>
<dbReference type="SUPFAM" id="SSF57756">
    <property type="entry name" value="Retrovirus zinc finger-like domains"/>
    <property type="match status" value="1"/>
</dbReference>
<accession>A0ABU6UBJ8</accession>
<keyword evidence="1" id="KW-0479">Metal-binding</keyword>
<feature type="compositionally biased region" description="Acidic residues" evidence="2">
    <location>
        <begin position="85"/>
        <end position="97"/>
    </location>
</feature>
<dbReference type="PROSITE" id="PS50158">
    <property type="entry name" value="ZF_CCHC"/>
    <property type="match status" value="1"/>
</dbReference>
<reference evidence="4 5" key="1">
    <citation type="journal article" date="2023" name="Plants (Basel)">
        <title>Bridging the Gap: Combining Genomics and Transcriptomics Approaches to Understand Stylosanthes scabra, an Orphan Legume from the Brazilian Caatinga.</title>
        <authorList>
            <person name="Ferreira-Neto J.R.C."/>
            <person name="da Silva M.D."/>
            <person name="Binneck E."/>
            <person name="de Melo N.F."/>
            <person name="da Silva R.H."/>
            <person name="de Melo A.L.T.M."/>
            <person name="Pandolfi V."/>
            <person name="Bustamante F.O."/>
            <person name="Brasileiro-Vidal A.C."/>
            <person name="Benko-Iseppon A.M."/>
        </authorList>
    </citation>
    <scope>NUCLEOTIDE SEQUENCE [LARGE SCALE GENOMIC DNA]</scope>
    <source>
        <tissue evidence="4">Leaves</tissue>
    </source>
</reference>
<protein>
    <recommendedName>
        <fullName evidence="3">CCHC-type domain-containing protein</fullName>
    </recommendedName>
</protein>
<evidence type="ECO:0000313" key="5">
    <source>
        <dbReference type="Proteomes" id="UP001341840"/>
    </source>
</evidence>
<evidence type="ECO:0000256" key="1">
    <source>
        <dbReference type="PROSITE-ProRule" id="PRU00047"/>
    </source>
</evidence>
<dbReference type="Proteomes" id="UP001341840">
    <property type="component" value="Unassembled WGS sequence"/>
</dbReference>
<organism evidence="4 5">
    <name type="scientific">Stylosanthes scabra</name>
    <dbReference type="NCBI Taxonomy" id="79078"/>
    <lineage>
        <taxon>Eukaryota</taxon>
        <taxon>Viridiplantae</taxon>
        <taxon>Streptophyta</taxon>
        <taxon>Embryophyta</taxon>
        <taxon>Tracheophyta</taxon>
        <taxon>Spermatophyta</taxon>
        <taxon>Magnoliopsida</taxon>
        <taxon>eudicotyledons</taxon>
        <taxon>Gunneridae</taxon>
        <taxon>Pentapetalae</taxon>
        <taxon>rosids</taxon>
        <taxon>fabids</taxon>
        <taxon>Fabales</taxon>
        <taxon>Fabaceae</taxon>
        <taxon>Papilionoideae</taxon>
        <taxon>50 kb inversion clade</taxon>
        <taxon>dalbergioids sensu lato</taxon>
        <taxon>Dalbergieae</taxon>
        <taxon>Pterocarpus clade</taxon>
        <taxon>Stylosanthes</taxon>
    </lineage>
</organism>
<feature type="domain" description="CCHC-type" evidence="3">
    <location>
        <begin position="128"/>
        <end position="142"/>
    </location>
</feature>
<evidence type="ECO:0000313" key="4">
    <source>
        <dbReference type="EMBL" id="MED6158097.1"/>
    </source>
</evidence>
<evidence type="ECO:0000256" key="2">
    <source>
        <dbReference type="SAM" id="MobiDB-lite"/>
    </source>
</evidence>
<sequence>MLGKKIPEHDIIVKILRSLSSKWISKVSAIQEGVQYQSGTLTFDQLRGNLLTYEMTILDSQYGEPKKKSLALKALSQYEESHENNDEEDDDDEESEDQIEGFEFLLREFNEFAQRKIKNLKNKSKPPKCYDCGELGHIKPNCHKNQKEKKYKKKNKAYISWENEDANICLMTNEVEHVNDRERIGYDVNKASTSKLSIKRLGNLLDNLELKKLIRVLKTLITTSFDKMALFHLLPNVSKIQALVVNGLSSTLKIGDSGTSQLRLRKSGLDPIIDDIVNSRLANVHQVNDEREFDGVGGRYPFLDVLKLDYGYIDRRNGNLGFDPIYSSNGRWNGFLVFDPALFEAHNAQTNKKEEKKVWNKLEIGPVRESISGTGSSCSFQYPLGFGLALNPNFNLDTGGMVIDTTFSGGGSVVRDCACTPSRLIKGAPSETRLNGKSLVAHEAENLSEETLYCINANAATVVGVVDAQIEIGDADVGCEIEGGNGGLVGNDSCEEELSIETLYHIDEEEVMAKLTREKIEGKKRANLRPKVQQQRKKISCIQGRTLATRKLMVGIKPKLK</sequence>
<keyword evidence="1" id="KW-0862">Zinc</keyword>
<keyword evidence="1" id="KW-0863">Zinc-finger</keyword>
<keyword evidence="5" id="KW-1185">Reference proteome</keyword>
<evidence type="ECO:0000259" key="3">
    <source>
        <dbReference type="PROSITE" id="PS50158"/>
    </source>
</evidence>
<dbReference type="InterPro" id="IPR001878">
    <property type="entry name" value="Znf_CCHC"/>
</dbReference>
<dbReference type="Gene3D" id="4.10.60.10">
    <property type="entry name" value="Zinc finger, CCHC-type"/>
    <property type="match status" value="1"/>
</dbReference>